<feature type="domain" description="OB-fold nucleic acid binding" evidence="8">
    <location>
        <begin position="4"/>
        <end position="98"/>
    </location>
</feature>
<proteinExistence type="inferred from homology"/>
<evidence type="ECO:0000256" key="2">
    <source>
        <dbReference type="ARBA" id="ARBA00022722"/>
    </source>
</evidence>
<dbReference type="RefSeq" id="WP_092067335.1">
    <property type="nucleotide sequence ID" value="NZ_FNHB01000001.1"/>
</dbReference>
<keyword evidence="1 5" id="KW-0963">Cytoplasm</keyword>
<dbReference type="GO" id="GO:0003676">
    <property type="term" value="F:nucleic acid binding"/>
    <property type="evidence" value="ECO:0007669"/>
    <property type="project" value="InterPro"/>
</dbReference>
<dbReference type="AlphaFoldDB" id="A0A1G9KYG7"/>
<evidence type="ECO:0000256" key="3">
    <source>
        <dbReference type="ARBA" id="ARBA00022801"/>
    </source>
</evidence>
<comment type="function">
    <text evidence="5">Bidirectionally degrades single-stranded DNA into large acid-insoluble oligonucleotides, which are then degraded further into small acid-soluble oligonucleotides.</text>
</comment>
<dbReference type="OrthoDB" id="9802795at2"/>
<sequence>MSIYSVTEITRYIKELFDGSRTLRAVFVRGEISNFKRHYSGHCYFTLKDNGATIRAVMFKSKAQFVKFTPVDGLKVVAGGYITVFERDGQYQLYVEQLLPEGVGELSLAFAQLKDKLADEGLFDENRKQRLPLLPRVVGVITSPAGAALRDIVTVAKRRHAGVRLCLLPVLVQGPEAPRQIVNALNFFNESYPVDVIIAGRGGGSIEELWAFNDEAVVRRIAASKIPVVSAVGHQTDYTLADFAADVRAATPSQAAELVVPDARELFRYVGSLGSALETGIRNTIQNKRNRLEQSLQSRGLTQPLTAIDVKRQLVDAAVQRLEEVFTKGFTSKQHQFKVETQKLAMLNPLAVLGRGYGIIRSRQGRIIHRVTETAPGQQLEAVLRDGIIQVEVVGVKEDLQ</sequence>
<dbReference type="GO" id="GO:0009318">
    <property type="term" value="C:exodeoxyribonuclease VII complex"/>
    <property type="evidence" value="ECO:0007669"/>
    <property type="project" value="UniProtKB-UniRule"/>
</dbReference>
<name>A0A1G9KYG7_9FIRM</name>
<evidence type="ECO:0000313" key="10">
    <source>
        <dbReference type="Proteomes" id="UP000214880"/>
    </source>
</evidence>
<dbReference type="InterPro" id="IPR003753">
    <property type="entry name" value="Exonuc_VII_L"/>
</dbReference>
<keyword evidence="2 5" id="KW-0540">Nuclease</keyword>
<dbReference type="CDD" id="cd04489">
    <property type="entry name" value="ExoVII_LU_OBF"/>
    <property type="match status" value="1"/>
</dbReference>
<reference evidence="9 10" key="1">
    <citation type="submission" date="2016-10" db="EMBL/GenBank/DDBJ databases">
        <authorList>
            <person name="de Groot N.N."/>
        </authorList>
    </citation>
    <scope>NUCLEOTIDE SEQUENCE [LARGE SCALE GENOMIC DNA]</scope>
    <source>
        <strain evidence="9 10">DSM 1736</strain>
    </source>
</reference>
<dbReference type="GO" id="GO:0008855">
    <property type="term" value="F:exodeoxyribonuclease VII activity"/>
    <property type="evidence" value="ECO:0007669"/>
    <property type="project" value="UniProtKB-UniRule"/>
</dbReference>
<dbReference type="EMBL" id="FNHB01000001">
    <property type="protein sequence ID" value="SDL54604.1"/>
    <property type="molecule type" value="Genomic_DNA"/>
</dbReference>
<gene>
    <name evidence="5" type="primary">xseA</name>
    <name evidence="9" type="ORF">SAMN04488502_101164</name>
</gene>
<accession>A0A1G9KYG7</accession>
<evidence type="ECO:0000259" key="7">
    <source>
        <dbReference type="Pfam" id="PF02601"/>
    </source>
</evidence>
<organism evidence="9 10">
    <name type="scientific">Dendrosporobacter quercicolus</name>
    <dbReference type="NCBI Taxonomy" id="146817"/>
    <lineage>
        <taxon>Bacteria</taxon>
        <taxon>Bacillati</taxon>
        <taxon>Bacillota</taxon>
        <taxon>Negativicutes</taxon>
        <taxon>Selenomonadales</taxon>
        <taxon>Sporomusaceae</taxon>
        <taxon>Dendrosporobacter</taxon>
    </lineage>
</organism>
<dbReference type="Pfam" id="PF13742">
    <property type="entry name" value="tRNA_anti_2"/>
    <property type="match status" value="1"/>
</dbReference>
<dbReference type="EC" id="3.1.11.6" evidence="5"/>
<evidence type="ECO:0000313" key="9">
    <source>
        <dbReference type="EMBL" id="SDL54604.1"/>
    </source>
</evidence>
<evidence type="ECO:0000259" key="8">
    <source>
        <dbReference type="Pfam" id="PF13742"/>
    </source>
</evidence>
<comment type="subcellular location">
    <subcellularLocation>
        <location evidence="5 6">Cytoplasm</location>
    </subcellularLocation>
</comment>
<dbReference type="InterPro" id="IPR025824">
    <property type="entry name" value="OB-fold_nuc-bd_dom"/>
</dbReference>
<evidence type="ECO:0000256" key="4">
    <source>
        <dbReference type="ARBA" id="ARBA00022839"/>
    </source>
</evidence>
<keyword evidence="3 5" id="KW-0378">Hydrolase</keyword>
<dbReference type="Proteomes" id="UP000214880">
    <property type="component" value="Unassembled WGS sequence"/>
</dbReference>
<comment type="subunit">
    <text evidence="5">Heterooligomer composed of large and small subunits.</text>
</comment>
<dbReference type="Pfam" id="PF02601">
    <property type="entry name" value="Exonuc_VII_L"/>
    <property type="match status" value="1"/>
</dbReference>
<keyword evidence="4 5" id="KW-0269">Exonuclease</keyword>
<dbReference type="HAMAP" id="MF_00378">
    <property type="entry name" value="Exonuc_7_L"/>
    <property type="match status" value="1"/>
</dbReference>
<evidence type="ECO:0000256" key="1">
    <source>
        <dbReference type="ARBA" id="ARBA00022490"/>
    </source>
</evidence>
<dbReference type="PANTHER" id="PTHR30008:SF0">
    <property type="entry name" value="EXODEOXYRIBONUCLEASE 7 LARGE SUBUNIT"/>
    <property type="match status" value="1"/>
</dbReference>
<dbReference type="STRING" id="146817.SAMN04488502_101164"/>
<protein>
    <recommendedName>
        <fullName evidence="5">Exodeoxyribonuclease 7 large subunit</fullName>
        <ecNumber evidence="5">3.1.11.6</ecNumber>
    </recommendedName>
    <alternativeName>
        <fullName evidence="5">Exodeoxyribonuclease VII large subunit</fullName>
        <shortName evidence="5">Exonuclease VII large subunit</shortName>
    </alternativeName>
</protein>
<evidence type="ECO:0000256" key="6">
    <source>
        <dbReference type="RuleBase" id="RU004355"/>
    </source>
</evidence>
<dbReference type="InterPro" id="IPR020579">
    <property type="entry name" value="Exonuc_VII_lsu_C"/>
</dbReference>
<evidence type="ECO:0000256" key="5">
    <source>
        <dbReference type="HAMAP-Rule" id="MF_00378"/>
    </source>
</evidence>
<keyword evidence="10" id="KW-1185">Reference proteome</keyword>
<dbReference type="NCBIfam" id="TIGR00237">
    <property type="entry name" value="xseA"/>
    <property type="match status" value="1"/>
</dbReference>
<feature type="domain" description="Exonuclease VII large subunit C-terminal" evidence="7">
    <location>
        <begin position="122"/>
        <end position="337"/>
    </location>
</feature>
<dbReference type="GO" id="GO:0005737">
    <property type="term" value="C:cytoplasm"/>
    <property type="evidence" value="ECO:0007669"/>
    <property type="project" value="UniProtKB-SubCell"/>
</dbReference>
<dbReference type="GO" id="GO:0006308">
    <property type="term" value="P:DNA catabolic process"/>
    <property type="evidence" value="ECO:0007669"/>
    <property type="project" value="UniProtKB-UniRule"/>
</dbReference>
<dbReference type="PANTHER" id="PTHR30008">
    <property type="entry name" value="EXODEOXYRIBONUCLEASE 7 LARGE SUBUNIT"/>
    <property type="match status" value="1"/>
</dbReference>
<comment type="similarity">
    <text evidence="5 6">Belongs to the XseA family.</text>
</comment>
<comment type="catalytic activity">
    <reaction evidence="5 6">
        <text>Exonucleolytic cleavage in either 5'- to 3'- or 3'- to 5'-direction to yield nucleoside 5'-phosphates.</text>
        <dbReference type="EC" id="3.1.11.6"/>
    </reaction>
</comment>